<dbReference type="Pfam" id="PF00858">
    <property type="entry name" value="ASC"/>
    <property type="match status" value="2"/>
</dbReference>
<dbReference type="InterPro" id="IPR001873">
    <property type="entry name" value="ENaC"/>
</dbReference>
<evidence type="ECO:0000256" key="14">
    <source>
        <dbReference type="SAM" id="Phobius"/>
    </source>
</evidence>
<evidence type="ECO:0000256" key="8">
    <source>
        <dbReference type="ARBA" id="ARBA00023065"/>
    </source>
</evidence>
<feature type="transmembrane region" description="Helical" evidence="14">
    <location>
        <begin position="348"/>
        <end position="374"/>
    </location>
</feature>
<dbReference type="EMBL" id="JXJN01023841">
    <property type="status" value="NOT_ANNOTATED_CDS"/>
    <property type="molecule type" value="Genomic_DNA"/>
</dbReference>
<accession>A0A1B0C102</accession>
<name>A0A1B0C102_9MUSC</name>
<dbReference type="EnsemblMetazoa" id="GPPI046298-RA">
    <property type="protein sequence ID" value="GPPI046298-PA"/>
    <property type="gene ID" value="GPPI046298"/>
</dbReference>
<dbReference type="PANTHER" id="PTHR11690:SF247">
    <property type="entry name" value="PICKPOCKET 23, ISOFORM C"/>
    <property type="match status" value="1"/>
</dbReference>
<reference evidence="16" key="1">
    <citation type="submission" date="2015-01" db="EMBL/GenBank/DDBJ databases">
        <authorList>
            <person name="Aksoy S."/>
            <person name="Warren W."/>
            <person name="Wilson R.K."/>
        </authorList>
    </citation>
    <scope>NUCLEOTIDE SEQUENCE [LARGE SCALE GENOMIC DNA]</scope>
    <source>
        <strain evidence="16">IAEA</strain>
    </source>
</reference>
<organism evidence="15 16">
    <name type="scientific">Glossina palpalis gambiensis</name>
    <dbReference type="NCBI Taxonomy" id="67801"/>
    <lineage>
        <taxon>Eukaryota</taxon>
        <taxon>Metazoa</taxon>
        <taxon>Ecdysozoa</taxon>
        <taxon>Arthropoda</taxon>
        <taxon>Hexapoda</taxon>
        <taxon>Insecta</taxon>
        <taxon>Pterygota</taxon>
        <taxon>Neoptera</taxon>
        <taxon>Endopterygota</taxon>
        <taxon>Diptera</taxon>
        <taxon>Brachycera</taxon>
        <taxon>Muscomorpha</taxon>
        <taxon>Hippoboscoidea</taxon>
        <taxon>Glossinidae</taxon>
        <taxon>Glossina</taxon>
    </lineage>
</organism>
<keyword evidence="11 12" id="KW-0407">Ion channel</keyword>
<keyword evidence="6 14" id="KW-1133">Transmembrane helix</keyword>
<evidence type="ECO:0000256" key="6">
    <source>
        <dbReference type="ARBA" id="ARBA00022989"/>
    </source>
</evidence>
<evidence type="ECO:0000256" key="10">
    <source>
        <dbReference type="ARBA" id="ARBA00023201"/>
    </source>
</evidence>
<evidence type="ECO:0000256" key="1">
    <source>
        <dbReference type="ARBA" id="ARBA00004141"/>
    </source>
</evidence>
<dbReference type="EMBL" id="JXJN01023842">
    <property type="status" value="NOT_ANNOTATED_CDS"/>
    <property type="molecule type" value="Genomic_DNA"/>
</dbReference>
<keyword evidence="5 12" id="KW-0812">Transmembrane</keyword>
<keyword evidence="10 12" id="KW-0739">Sodium transport</keyword>
<keyword evidence="3 12" id="KW-0813">Transport</keyword>
<dbReference type="GO" id="GO:0015280">
    <property type="term" value="F:ligand-gated sodium channel activity"/>
    <property type="evidence" value="ECO:0007669"/>
    <property type="project" value="TreeGrafter"/>
</dbReference>
<comment type="subcellular location">
    <subcellularLocation>
        <location evidence="1">Membrane</location>
        <topology evidence="1">Multi-pass membrane protein</topology>
    </subcellularLocation>
</comment>
<keyword evidence="4 12" id="KW-0894">Sodium channel</keyword>
<dbReference type="Gene3D" id="1.10.287.820">
    <property type="entry name" value="Acid-sensing ion channel domain"/>
    <property type="match status" value="1"/>
</dbReference>
<dbReference type="AlphaFoldDB" id="A0A1B0C102"/>
<dbReference type="PANTHER" id="PTHR11690">
    <property type="entry name" value="AMILORIDE-SENSITIVE SODIUM CHANNEL-RELATED"/>
    <property type="match status" value="1"/>
</dbReference>
<evidence type="ECO:0000256" key="9">
    <source>
        <dbReference type="ARBA" id="ARBA00023136"/>
    </source>
</evidence>
<feature type="region of interest" description="Disordered" evidence="13">
    <location>
        <begin position="442"/>
        <end position="462"/>
    </location>
</feature>
<dbReference type="STRING" id="67801.A0A1B0C102"/>
<evidence type="ECO:0000256" key="11">
    <source>
        <dbReference type="ARBA" id="ARBA00023303"/>
    </source>
</evidence>
<sequence>MGKLGNLKRRDFIDNAVIFRRSLIYQTKEFFENSTLHGVRYIAETGRPTIEKFMWFCFTAIGTVIALVIIMSLWEKFQTNPTITGLDTDFHNQNVIFPTTVVCPVEAWDHNKTYNFVYNTLANYEESAANRIVPFLESLPNLNFENLHKTVTLRCEDTLAECKFRDEYFECCKQFLPIYTEHDYFGKEFNPQVTWDLDQFVEVRISKKSTYTTDESRQLSISQRKCIFYDEVKLQYFPDDYTFSSCMKECRMRNAIKLCKCLPPFYRPTPDLRYCDIKELSCLEKHKQNITRNKDCRHCELGCSKTVYNIEKLMKSTENPAYHGVLVEFLTWPIIRYKREVLFGWVDLLVSFGGIAGLFLGFSLLSGVEIIYYFTIRACCMVYKNRQELIETEEKIRNKPPAPINMKLSTQAYNRQQVISKIDKPSNVQEISVIESKLSYDKPPNYNEATSSRRRPDKGNLKYPKATFKAKQALPSFGNGNSTTWQYEIVPIPYGLGVRTSGKCSEGPGSIPGTHWCSMEICM</sequence>
<dbReference type="GO" id="GO:0005886">
    <property type="term" value="C:plasma membrane"/>
    <property type="evidence" value="ECO:0007669"/>
    <property type="project" value="TreeGrafter"/>
</dbReference>
<keyword evidence="7" id="KW-0915">Sodium</keyword>
<keyword evidence="8 12" id="KW-0406">Ion transport</keyword>
<keyword evidence="16" id="KW-1185">Reference proteome</keyword>
<protein>
    <recommendedName>
        <fullName evidence="17">Sodium channel protein Nach</fullName>
    </recommendedName>
</protein>
<dbReference type="Gene3D" id="1.10.287.770">
    <property type="entry name" value="YojJ-like"/>
    <property type="match status" value="1"/>
</dbReference>
<evidence type="ECO:0000256" key="7">
    <source>
        <dbReference type="ARBA" id="ARBA00023053"/>
    </source>
</evidence>
<evidence type="ECO:0008006" key="17">
    <source>
        <dbReference type="Google" id="ProtNLM"/>
    </source>
</evidence>
<dbReference type="Proteomes" id="UP000092460">
    <property type="component" value="Unassembled WGS sequence"/>
</dbReference>
<evidence type="ECO:0000256" key="5">
    <source>
        <dbReference type="ARBA" id="ARBA00022692"/>
    </source>
</evidence>
<keyword evidence="9 14" id="KW-0472">Membrane</keyword>
<evidence type="ECO:0000256" key="12">
    <source>
        <dbReference type="RuleBase" id="RU000679"/>
    </source>
</evidence>
<dbReference type="VEuPathDB" id="VectorBase:GPPI046298"/>
<evidence type="ECO:0000256" key="3">
    <source>
        <dbReference type="ARBA" id="ARBA00022448"/>
    </source>
</evidence>
<comment type="similarity">
    <text evidence="2 12">Belongs to the amiloride-sensitive sodium channel (TC 1.A.6) family.</text>
</comment>
<evidence type="ECO:0000313" key="16">
    <source>
        <dbReference type="Proteomes" id="UP000092460"/>
    </source>
</evidence>
<proteinExistence type="inferred from homology"/>
<evidence type="ECO:0000256" key="4">
    <source>
        <dbReference type="ARBA" id="ARBA00022461"/>
    </source>
</evidence>
<reference evidence="15" key="2">
    <citation type="submission" date="2020-05" db="UniProtKB">
        <authorList>
            <consortium name="EnsemblMetazoa"/>
        </authorList>
    </citation>
    <scope>IDENTIFICATION</scope>
    <source>
        <strain evidence="15">IAEA</strain>
    </source>
</reference>
<evidence type="ECO:0000256" key="13">
    <source>
        <dbReference type="SAM" id="MobiDB-lite"/>
    </source>
</evidence>
<evidence type="ECO:0000256" key="2">
    <source>
        <dbReference type="ARBA" id="ARBA00007193"/>
    </source>
</evidence>
<feature type="transmembrane region" description="Helical" evidence="14">
    <location>
        <begin position="53"/>
        <end position="74"/>
    </location>
</feature>
<evidence type="ECO:0000313" key="15">
    <source>
        <dbReference type="EnsemblMetazoa" id="GPPI046298-PA"/>
    </source>
</evidence>